<dbReference type="RefSeq" id="WP_113890549.1">
    <property type="nucleotide sequence ID" value="NZ_QNRK01000019.1"/>
</dbReference>
<dbReference type="EMBL" id="QNRK01000019">
    <property type="protein sequence ID" value="RBP10430.1"/>
    <property type="molecule type" value="Genomic_DNA"/>
</dbReference>
<keyword evidence="2" id="KW-1185">Reference proteome</keyword>
<organism evidence="1 2">
    <name type="scientific">Roseiarcus fermentans</name>
    <dbReference type="NCBI Taxonomy" id="1473586"/>
    <lineage>
        <taxon>Bacteria</taxon>
        <taxon>Pseudomonadati</taxon>
        <taxon>Pseudomonadota</taxon>
        <taxon>Alphaproteobacteria</taxon>
        <taxon>Hyphomicrobiales</taxon>
        <taxon>Roseiarcaceae</taxon>
        <taxon>Roseiarcus</taxon>
    </lineage>
</organism>
<reference evidence="1 2" key="1">
    <citation type="submission" date="2018-06" db="EMBL/GenBank/DDBJ databases">
        <title>Genomic Encyclopedia of Type Strains, Phase IV (KMG-IV): sequencing the most valuable type-strain genomes for metagenomic binning, comparative biology and taxonomic classification.</title>
        <authorList>
            <person name="Goeker M."/>
        </authorList>
    </citation>
    <scope>NUCLEOTIDE SEQUENCE [LARGE SCALE GENOMIC DNA]</scope>
    <source>
        <strain evidence="1 2">DSM 24875</strain>
    </source>
</reference>
<evidence type="ECO:0000313" key="1">
    <source>
        <dbReference type="EMBL" id="RBP10430.1"/>
    </source>
</evidence>
<evidence type="ECO:0000313" key="2">
    <source>
        <dbReference type="Proteomes" id="UP000253529"/>
    </source>
</evidence>
<protein>
    <submittedName>
        <fullName evidence="1">Uncharacterized protein</fullName>
    </submittedName>
</protein>
<dbReference type="Proteomes" id="UP000253529">
    <property type="component" value="Unassembled WGS sequence"/>
</dbReference>
<accession>A0A366F901</accession>
<proteinExistence type="predicted"/>
<dbReference type="AlphaFoldDB" id="A0A366F901"/>
<comment type="caution">
    <text evidence="1">The sequence shown here is derived from an EMBL/GenBank/DDBJ whole genome shotgun (WGS) entry which is preliminary data.</text>
</comment>
<gene>
    <name evidence="1" type="ORF">DFR50_119101</name>
</gene>
<sequence>MSYPTPSTDFEIRIADVRDNIRELTEQAAAYSGGADEARSAVRIAEQEALLAELLKGREAQSA</sequence>
<name>A0A366F901_9HYPH</name>
<dbReference type="OrthoDB" id="8452991at2"/>